<dbReference type="GO" id="GO:0005829">
    <property type="term" value="C:cytosol"/>
    <property type="evidence" value="ECO:0007669"/>
    <property type="project" value="TreeGrafter"/>
</dbReference>
<evidence type="ECO:0000259" key="1">
    <source>
        <dbReference type="Pfam" id="PF06418"/>
    </source>
</evidence>
<dbReference type="SUPFAM" id="SSF52540">
    <property type="entry name" value="P-loop containing nucleoside triphosphate hydrolases"/>
    <property type="match status" value="1"/>
</dbReference>
<dbReference type="InterPro" id="IPR017456">
    <property type="entry name" value="CTP_synthase_N"/>
</dbReference>
<evidence type="ECO:0000313" key="2">
    <source>
        <dbReference type="EMBL" id="KMZ96342.1"/>
    </source>
</evidence>
<dbReference type="GO" id="GO:0042802">
    <property type="term" value="F:identical protein binding"/>
    <property type="evidence" value="ECO:0007669"/>
    <property type="project" value="TreeGrafter"/>
</dbReference>
<dbReference type="Proteomes" id="UP000053239">
    <property type="component" value="Unassembled WGS sequence"/>
</dbReference>
<dbReference type="GO" id="GO:0003883">
    <property type="term" value="F:CTP synthase activity"/>
    <property type="evidence" value="ECO:0007669"/>
    <property type="project" value="InterPro"/>
</dbReference>
<dbReference type="GO" id="GO:0019856">
    <property type="term" value="P:pyrimidine nucleobase biosynthetic process"/>
    <property type="evidence" value="ECO:0007669"/>
    <property type="project" value="TreeGrafter"/>
</dbReference>
<name>A0A0J9TNP3_PLAVI</name>
<evidence type="ECO:0000313" key="3">
    <source>
        <dbReference type="Proteomes" id="UP000053239"/>
    </source>
</evidence>
<dbReference type="Gene3D" id="3.40.50.300">
    <property type="entry name" value="P-loop containing nucleotide triphosphate hydrolases"/>
    <property type="match status" value="1"/>
</dbReference>
<dbReference type="AlphaFoldDB" id="A0A0J9TNP3"/>
<feature type="domain" description="CTP synthase N-terminal" evidence="1">
    <location>
        <begin position="4"/>
        <end position="235"/>
    </location>
</feature>
<reference evidence="2 3" key="1">
    <citation type="submission" date="2011-09" db="EMBL/GenBank/DDBJ databases">
        <title>The Genome Sequence of Plasmodium vivax North Korean.</title>
        <authorList>
            <consortium name="The Broad Institute Genome Sequencing Platform"/>
            <consortium name="The Broad Institute Genome Sequencing Center for Infectious Disease"/>
            <person name="Neafsey D."/>
            <person name="Carlton J."/>
            <person name="Barnwell J."/>
            <person name="Collins W."/>
            <person name="Escalante A."/>
            <person name="Mullikin J."/>
            <person name="Saul A."/>
            <person name="Guigo R."/>
            <person name="Camara F."/>
            <person name="Young S.K."/>
            <person name="Zeng Q."/>
            <person name="Gargeya S."/>
            <person name="Fitzgerald M."/>
            <person name="Haas B."/>
            <person name="Abouelleil A."/>
            <person name="Alvarado L."/>
            <person name="Arachchi H.M."/>
            <person name="Berlin A."/>
            <person name="Brown A."/>
            <person name="Chapman S.B."/>
            <person name="Chen Z."/>
            <person name="Dunbar C."/>
            <person name="Freedman E."/>
            <person name="Gearin G."/>
            <person name="Gellesch M."/>
            <person name="Goldberg J."/>
            <person name="Griggs A."/>
            <person name="Gujja S."/>
            <person name="Heiman D."/>
            <person name="Howarth C."/>
            <person name="Larson L."/>
            <person name="Lui A."/>
            <person name="MacDonald P.J.P."/>
            <person name="Montmayeur A."/>
            <person name="Murphy C."/>
            <person name="Neiman D."/>
            <person name="Pearson M."/>
            <person name="Priest M."/>
            <person name="Roberts A."/>
            <person name="Saif S."/>
            <person name="Shea T."/>
            <person name="Shenoy N."/>
            <person name="Sisk P."/>
            <person name="Stolte C."/>
            <person name="Sykes S."/>
            <person name="Wortman J."/>
            <person name="Nusbaum C."/>
            <person name="Birren B."/>
        </authorList>
    </citation>
    <scope>NUCLEOTIDE SEQUENCE [LARGE SCALE GENOMIC DNA]</scope>
    <source>
        <strain evidence="2 3">North Korean</strain>
    </source>
</reference>
<dbReference type="Pfam" id="PF06418">
    <property type="entry name" value="CTP_synth_N"/>
    <property type="match status" value="1"/>
</dbReference>
<proteinExistence type="predicted"/>
<dbReference type="PANTHER" id="PTHR11550">
    <property type="entry name" value="CTP SYNTHASE"/>
    <property type="match status" value="1"/>
</dbReference>
<protein>
    <recommendedName>
        <fullName evidence="1">CTP synthase N-terminal domain-containing protein</fullName>
    </recommendedName>
</protein>
<accession>A0A0J9TNP3</accession>
<dbReference type="InterPro" id="IPR027417">
    <property type="entry name" value="P-loop_NTPase"/>
</dbReference>
<organism evidence="2 3">
    <name type="scientific">Plasmodium vivax North Korean</name>
    <dbReference type="NCBI Taxonomy" id="1035514"/>
    <lineage>
        <taxon>Eukaryota</taxon>
        <taxon>Sar</taxon>
        <taxon>Alveolata</taxon>
        <taxon>Apicomplexa</taxon>
        <taxon>Aconoidasida</taxon>
        <taxon>Haemosporida</taxon>
        <taxon>Plasmodiidae</taxon>
        <taxon>Plasmodium</taxon>
        <taxon>Plasmodium (Plasmodium)</taxon>
    </lineage>
</organism>
<sequence length="250" mass="28812">MNLQPSILKFDPYLNYNSTFLSPLQHGEVFVTKDGEEGDLDLGHYERFLGIKLDSNSCITTGKVFHTLLKKEREGAFGGETVQVIPHLVDEIIEKVTYFERHKKEILLIELGGTVSDLEQRPFLEAAIQLKKKKMEKMIFIHVAPILSLSYSGERKTKPTQSSLSFLKTMGIIPDILILRSEKEVDYKIKEKVRLNFPSLNQENILSVPYRRNIFEIPLHLYEQEKLGEKLNSLLSLDNFSKQESQELDE</sequence>
<dbReference type="InterPro" id="IPR004468">
    <property type="entry name" value="CTP_synthase"/>
</dbReference>
<gene>
    <name evidence="2" type="ORF">PVNG_02480</name>
</gene>
<dbReference type="PANTHER" id="PTHR11550:SF0">
    <property type="entry name" value="CTP SYNTHASE-RELATED"/>
    <property type="match status" value="1"/>
</dbReference>
<dbReference type="GO" id="GO:0006241">
    <property type="term" value="P:CTP biosynthetic process"/>
    <property type="evidence" value="ECO:0007669"/>
    <property type="project" value="TreeGrafter"/>
</dbReference>
<dbReference type="EMBL" id="KQ235637">
    <property type="protein sequence ID" value="KMZ96342.1"/>
    <property type="molecule type" value="Genomic_DNA"/>
</dbReference>